<dbReference type="GO" id="GO:0009035">
    <property type="term" value="F:type I site-specific deoxyribonuclease activity"/>
    <property type="evidence" value="ECO:0007669"/>
    <property type="project" value="UniProtKB-EC"/>
</dbReference>
<dbReference type="EC" id="3.1.21.3" evidence="2"/>
<name>A0A6S6TE13_9BACT</name>
<keyword evidence="1" id="KW-0175">Coiled coil</keyword>
<feature type="coiled-coil region" evidence="1">
    <location>
        <begin position="149"/>
        <end position="207"/>
    </location>
</feature>
<dbReference type="AlphaFoldDB" id="A0A6S6TE13"/>
<protein>
    <submittedName>
        <fullName evidence="2">Type I restriction-modification system, restriction subunit R (EC)</fullName>
        <ecNumber evidence="2">3.1.21.3</ecNumber>
    </submittedName>
</protein>
<keyword evidence="2" id="KW-0378">Hydrolase</keyword>
<proteinExistence type="predicted"/>
<evidence type="ECO:0000313" key="2">
    <source>
        <dbReference type="EMBL" id="CAA6814749.1"/>
    </source>
</evidence>
<organism evidence="2">
    <name type="scientific">uncultured Sulfurovum sp</name>
    <dbReference type="NCBI Taxonomy" id="269237"/>
    <lineage>
        <taxon>Bacteria</taxon>
        <taxon>Pseudomonadati</taxon>
        <taxon>Campylobacterota</taxon>
        <taxon>Epsilonproteobacteria</taxon>
        <taxon>Campylobacterales</taxon>
        <taxon>Sulfurovaceae</taxon>
        <taxon>Sulfurovum</taxon>
        <taxon>environmental samples</taxon>
    </lineage>
</organism>
<reference evidence="2" key="1">
    <citation type="submission" date="2020-01" db="EMBL/GenBank/DDBJ databases">
        <authorList>
            <person name="Meier V. D."/>
            <person name="Meier V D."/>
        </authorList>
    </citation>
    <scope>NUCLEOTIDE SEQUENCE</scope>
    <source>
        <strain evidence="2">HLG_WM_MAG_06</strain>
    </source>
</reference>
<gene>
    <name evidence="2" type="ORF">HELGO_WM51116</name>
</gene>
<evidence type="ECO:0000256" key="1">
    <source>
        <dbReference type="SAM" id="Coils"/>
    </source>
</evidence>
<dbReference type="EMBL" id="CACVAP010000075">
    <property type="protein sequence ID" value="CAA6814749.1"/>
    <property type="molecule type" value="Genomic_DNA"/>
</dbReference>
<accession>A0A6S6TE13</accession>
<sequence>MNKEQIKGSNFSFLLEHDPIFFQLAFVAEKMFKSDPNTTLVKLRQLGEALAQEMASKLGIPSYEYKDQYELIYLLEKKLSFSFKVRNLFHTLRKDGNKAVHEFTTNHHQAVKALKNAYKLSIWYHGTFGDVREFKVKAFVLPKDPTERLQKIHNDYEALKSKLLEHKEKLEESEALAKLKEEEHQEYDKLIENMRRLQLEEKELMLAQEAEFEEQTMLFEEKINELSCSISDEEREKLEKVYKQRSEEVLCYLYLDEDETYHMLDLNLNERGWKADSATLDYEKGTRPIVGQNMAIRNWECINPANGERSEADYVLFIGLKPVAIVSSQ</sequence>